<organism evidence="2 3">
    <name type="scientific">Tremella mesenterica</name>
    <name type="common">Jelly fungus</name>
    <dbReference type="NCBI Taxonomy" id="5217"/>
    <lineage>
        <taxon>Eukaryota</taxon>
        <taxon>Fungi</taxon>
        <taxon>Dikarya</taxon>
        <taxon>Basidiomycota</taxon>
        <taxon>Agaricomycotina</taxon>
        <taxon>Tremellomycetes</taxon>
        <taxon>Tremellales</taxon>
        <taxon>Tremellaceae</taxon>
        <taxon>Tremella</taxon>
    </lineage>
</organism>
<keyword evidence="3" id="KW-1185">Reference proteome</keyword>
<sequence>MASVNMNVEPEAVPVITITPATLPFESLASPPLHPDDVPRLPSDFTPKETDEHNTHPVLPPGFGLEDQYQQDYSTSPDQVDGQENPLVVSRRVVIPTPTAKPISIPEPSLSLIFSSPLNSMNFNNTPWGHSPSLAPALWKHLRCLHPSTPDPVIDFIAYRLLSQDRPFGFDGSWEPVRASDMKIAGLEKDAAKGVERKKGTQGEVVDKRVERMYEAAKKSYAKLAQRQEGVERNSI</sequence>
<dbReference type="EMBL" id="SDIL01000013">
    <property type="protein sequence ID" value="RXK40895.1"/>
    <property type="molecule type" value="Genomic_DNA"/>
</dbReference>
<proteinExistence type="predicted"/>
<feature type="region of interest" description="Disordered" evidence="1">
    <location>
        <begin position="27"/>
        <end position="83"/>
    </location>
</feature>
<name>A0A4Q1BS91_TREME</name>
<dbReference type="AlphaFoldDB" id="A0A4Q1BS91"/>
<dbReference type="InParanoid" id="A0A4Q1BS91"/>
<accession>A0A4Q1BS91</accession>
<protein>
    <submittedName>
        <fullName evidence="2">Uncharacterized protein</fullName>
    </submittedName>
</protein>
<reference evidence="2 3" key="1">
    <citation type="submission" date="2016-06" db="EMBL/GenBank/DDBJ databases">
        <title>Evolution of pathogenesis and genome organization in the Tremellales.</title>
        <authorList>
            <person name="Cuomo C."/>
            <person name="Litvintseva A."/>
            <person name="Heitman J."/>
            <person name="Chen Y."/>
            <person name="Sun S."/>
            <person name="Springer D."/>
            <person name="Dromer F."/>
            <person name="Young S."/>
            <person name="Zeng Q."/>
            <person name="Chapman S."/>
            <person name="Gujja S."/>
            <person name="Saif S."/>
            <person name="Birren B."/>
        </authorList>
    </citation>
    <scope>NUCLEOTIDE SEQUENCE [LARGE SCALE GENOMIC DNA]</scope>
    <source>
        <strain evidence="2 3">ATCC 28783</strain>
    </source>
</reference>
<feature type="compositionally biased region" description="Basic and acidic residues" evidence="1">
    <location>
        <begin position="46"/>
        <end position="55"/>
    </location>
</feature>
<evidence type="ECO:0000256" key="1">
    <source>
        <dbReference type="SAM" id="MobiDB-lite"/>
    </source>
</evidence>
<dbReference type="OrthoDB" id="2576388at2759"/>
<feature type="compositionally biased region" description="Polar residues" evidence="1">
    <location>
        <begin position="68"/>
        <end position="78"/>
    </location>
</feature>
<comment type="caution">
    <text evidence="2">The sequence shown here is derived from an EMBL/GenBank/DDBJ whole genome shotgun (WGS) entry which is preliminary data.</text>
</comment>
<evidence type="ECO:0000313" key="3">
    <source>
        <dbReference type="Proteomes" id="UP000289152"/>
    </source>
</evidence>
<dbReference type="Proteomes" id="UP000289152">
    <property type="component" value="Unassembled WGS sequence"/>
</dbReference>
<evidence type="ECO:0000313" key="2">
    <source>
        <dbReference type="EMBL" id="RXK40895.1"/>
    </source>
</evidence>
<gene>
    <name evidence="2" type="ORF">M231_01743</name>
</gene>